<gene>
    <name evidence="9" type="ORF">AFULGI_00007630</name>
</gene>
<dbReference type="KEGG" id="afg:AFULGI_00007630"/>
<dbReference type="InterPro" id="IPR000701">
    <property type="entry name" value="SuccDH_FuR_B_TM-su"/>
</dbReference>
<keyword evidence="9" id="KW-0560">Oxidoreductase</keyword>
<dbReference type="AlphaFoldDB" id="A0A075WC81"/>
<dbReference type="GO" id="GO:0046872">
    <property type="term" value="F:metal ion binding"/>
    <property type="evidence" value="ECO:0007669"/>
    <property type="project" value="UniProtKB-KW"/>
</dbReference>
<dbReference type="InterPro" id="IPR034804">
    <property type="entry name" value="SQR/QFR_C/D"/>
</dbReference>
<keyword evidence="2" id="KW-0349">Heme</keyword>
<accession>A0A075WC81</accession>
<dbReference type="HOGENOM" id="CLU_127125_2_1_2"/>
<feature type="transmembrane region" description="Helical" evidence="8">
    <location>
        <begin position="98"/>
        <end position="119"/>
    </location>
</feature>
<dbReference type="GO" id="GO:0008177">
    <property type="term" value="F:succinate dehydrogenase (quinone) activity"/>
    <property type="evidence" value="ECO:0007669"/>
    <property type="project" value="UniProtKB-EC"/>
</dbReference>
<sequence>MGVSGWFRFKGRSLFSWAFTFQRLTGVVLLIYLLMHLTYLSSLMDKTGSTYEGMIALTVSRQFLVFDLLLVLCGVFHGVNGFRIILHEFGVAYEYRKPLLVIFTLIAVVVWLYASYIMYSLTGG</sequence>
<dbReference type="GeneID" id="24794282"/>
<keyword evidence="6" id="KW-0408">Iron</keyword>
<dbReference type="SUPFAM" id="SSF81343">
    <property type="entry name" value="Fumarate reductase respiratory complex transmembrane subunits"/>
    <property type="match status" value="1"/>
</dbReference>
<dbReference type="InterPro" id="IPR039023">
    <property type="entry name" value="SdhC_prok"/>
</dbReference>
<evidence type="ECO:0000256" key="6">
    <source>
        <dbReference type="ARBA" id="ARBA00023004"/>
    </source>
</evidence>
<evidence type="ECO:0000256" key="3">
    <source>
        <dbReference type="ARBA" id="ARBA00022692"/>
    </source>
</evidence>
<dbReference type="EMBL" id="CP006577">
    <property type="protein sequence ID" value="AIG97561.1"/>
    <property type="molecule type" value="Genomic_DNA"/>
</dbReference>
<keyword evidence="3 8" id="KW-0812">Transmembrane</keyword>
<evidence type="ECO:0000313" key="9">
    <source>
        <dbReference type="EMBL" id="AIG97561.1"/>
    </source>
</evidence>
<protein>
    <submittedName>
        <fullName evidence="9">Succinate dehydrogenase/fumarate reductase, cytochrome b subunit</fullName>
        <ecNumber evidence="9">1.3.5.1</ecNumber>
    </submittedName>
</protein>
<dbReference type="Pfam" id="PF01127">
    <property type="entry name" value="Sdh_cyt"/>
    <property type="match status" value="1"/>
</dbReference>
<evidence type="ECO:0000256" key="2">
    <source>
        <dbReference type="ARBA" id="ARBA00022617"/>
    </source>
</evidence>
<feature type="transmembrane region" description="Helical" evidence="8">
    <location>
        <begin position="63"/>
        <end position="86"/>
    </location>
</feature>
<dbReference type="RefSeq" id="WP_010878186.1">
    <property type="nucleotide sequence ID" value="NZ_CP006577.1"/>
</dbReference>
<dbReference type="GO" id="GO:0016020">
    <property type="term" value="C:membrane"/>
    <property type="evidence" value="ECO:0007669"/>
    <property type="project" value="UniProtKB-SubCell"/>
</dbReference>
<dbReference type="EC" id="1.3.5.1" evidence="9"/>
<evidence type="ECO:0000256" key="7">
    <source>
        <dbReference type="ARBA" id="ARBA00023136"/>
    </source>
</evidence>
<reference evidence="9 10" key="1">
    <citation type="submission" date="2013-07" db="EMBL/GenBank/DDBJ databases">
        <title>Genome of Archaeoglobus fulgidus.</title>
        <authorList>
            <person name="Fiebig A."/>
            <person name="Birkeland N.-K."/>
        </authorList>
    </citation>
    <scope>NUCLEOTIDE SEQUENCE [LARGE SCALE GENOMIC DNA]</scope>
    <source>
        <strain evidence="9 10">DSM 8774</strain>
    </source>
</reference>
<dbReference type="Gene3D" id="1.20.1300.10">
    <property type="entry name" value="Fumarate reductase/succinate dehydrogenase, transmembrane subunit"/>
    <property type="match status" value="1"/>
</dbReference>
<evidence type="ECO:0000313" key="10">
    <source>
        <dbReference type="Proteomes" id="UP000028501"/>
    </source>
</evidence>
<dbReference type="PANTHER" id="PTHR41910:SF1">
    <property type="entry name" value="SUCCINATE DEHYDROGENASE HYDROPHOBIC MEMBRANE ANCHOR SUBUNIT"/>
    <property type="match status" value="1"/>
</dbReference>
<feature type="transmembrane region" description="Helical" evidence="8">
    <location>
        <begin position="21"/>
        <end position="43"/>
    </location>
</feature>
<keyword evidence="5 8" id="KW-1133">Transmembrane helix</keyword>
<comment type="subcellular location">
    <subcellularLocation>
        <location evidence="1">Membrane</location>
    </subcellularLocation>
</comment>
<dbReference type="PANTHER" id="PTHR41910">
    <property type="entry name" value="SUCCINATE DEHYDROGENASE 2 MEMBRANE SUBUNIT SDHC"/>
    <property type="match status" value="1"/>
</dbReference>
<evidence type="ECO:0000256" key="4">
    <source>
        <dbReference type="ARBA" id="ARBA00022723"/>
    </source>
</evidence>
<proteinExistence type="predicted"/>
<name>A0A075WC81_ARCFL</name>
<organism evidence="9 10">
    <name type="scientific">Archaeoglobus fulgidus DSM 8774</name>
    <dbReference type="NCBI Taxonomy" id="1344584"/>
    <lineage>
        <taxon>Archaea</taxon>
        <taxon>Methanobacteriati</taxon>
        <taxon>Methanobacteriota</taxon>
        <taxon>Archaeoglobi</taxon>
        <taxon>Archaeoglobales</taxon>
        <taxon>Archaeoglobaceae</taxon>
        <taxon>Archaeoglobus</taxon>
    </lineage>
</organism>
<keyword evidence="7 8" id="KW-0472">Membrane</keyword>
<evidence type="ECO:0000256" key="5">
    <source>
        <dbReference type="ARBA" id="ARBA00022989"/>
    </source>
</evidence>
<dbReference type="Proteomes" id="UP000028501">
    <property type="component" value="Chromosome"/>
</dbReference>
<evidence type="ECO:0000256" key="8">
    <source>
        <dbReference type="SAM" id="Phobius"/>
    </source>
</evidence>
<evidence type="ECO:0000256" key="1">
    <source>
        <dbReference type="ARBA" id="ARBA00004370"/>
    </source>
</evidence>
<keyword evidence="4" id="KW-0479">Metal-binding</keyword>